<evidence type="ECO:0000256" key="7">
    <source>
        <dbReference type="ARBA" id="ARBA00035898"/>
    </source>
</evidence>
<dbReference type="GO" id="GO:0016301">
    <property type="term" value="F:kinase activity"/>
    <property type="evidence" value="ECO:0007669"/>
    <property type="project" value="UniProtKB-KW"/>
</dbReference>
<evidence type="ECO:0000256" key="2">
    <source>
        <dbReference type="ARBA" id="ARBA00022679"/>
    </source>
</evidence>
<comment type="similarity">
    <text evidence="1">Belongs to the four-carbon acid sugar kinase family.</text>
</comment>
<dbReference type="Gene3D" id="3.40.50.10840">
    <property type="entry name" value="Putative sugar-binding, N-terminal domain"/>
    <property type="match status" value="1"/>
</dbReference>
<name>A0A5J6L064_9MICO</name>
<evidence type="ECO:0000256" key="12">
    <source>
        <dbReference type="ARBA" id="ARBA00041377"/>
    </source>
</evidence>
<reference evidence="17" key="1">
    <citation type="submission" date="2019-09" db="EMBL/GenBank/DDBJ databases">
        <title>Mumia zhuanghuii sp. nov. isolated from the intestinal contents of plateau pika (Ochotona curzoniae) in the Qinghai-Tibet plateau of China.</title>
        <authorList>
            <person name="Tian Z."/>
        </authorList>
    </citation>
    <scope>NUCLEOTIDE SEQUENCE [LARGE SCALE GENOMIC DNA]</scope>
    <source>
        <strain evidence="17">L-031</strain>
    </source>
</reference>
<evidence type="ECO:0000313" key="16">
    <source>
        <dbReference type="EMBL" id="QEW01893.1"/>
    </source>
</evidence>
<evidence type="ECO:0000256" key="9">
    <source>
        <dbReference type="ARBA" id="ARBA00037335"/>
    </source>
</evidence>
<dbReference type="AlphaFoldDB" id="A0A5J6L064"/>
<keyword evidence="17" id="KW-1185">Reference proteome</keyword>
<gene>
    <name evidence="16" type="ORF">F6J85_01440</name>
</gene>
<evidence type="ECO:0000259" key="15">
    <source>
        <dbReference type="Pfam" id="PF17042"/>
    </source>
</evidence>
<evidence type="ECO:0000256" key="6">
    <source>
        <dbReference type="ARBA" id="ARBA00023277"/>
    </source>
</evidence>
<keyword evidence="5" id="KW-0067">ATP-binding</keyword>
<accession>A0A5J6L064</accession>
<protein>
    <recommendedName>
        <fullName evidence="11">3-oxo-tetronate kinase</fullName>
        <ecNumber evidence="10">2.7.1.217</ecNumber>
    </recommendedName>
    <alternativeName>
        <fullName evidence="12">3-dehydrotetronate 4-kinase</fullName>
    </alternativeName>
</protein>
<keyword evidence="2" id="KW-0808">Transferase</keyword>
<keyword evidence="6" id="KW-0119">Carbohydrate metabolism</keyword>
<dbReference type="InterPro" id="IPR031475">
    <property type="entry name" value="NBD_C"/>
</dbReference>
<comment type="catalytic activity">
    <reaction evidence="7">
        <text>3-dehydro-L-erythronate + ATP = 3-dehydro-4-O-phospho-L-erythronate + ADP + H(+)</text>
        <dbReference type="Rhea" id="RHEA:52552"/>
        <dbReference type="ChEBI" id="CHEBI:15378"/>
        <dbReference type="ChEBI" id="CHEBI:30616"/>
        <dbReference type="ChEBI" id="CHEBI:136592"/>
        <dbReference type="ChEBI" id="CHEBI:136670"/>
        <dbReference type="ChEBI" id="CHEBI:456216"/>
        <dbReference type="EC" id="2.7.1.217"/>
    </reaction>
</comment>
<evidence type="ECO:0000256" key="8">
    <source>
        <dbReference type="ARBA" id="ARBA00036346"/>
    </source>
</evidence>
<dbReference type="EC" id="2.7.1.217" evidence="10"/>
<dbReference type="InterPro" id="IPR037051">
    <property type="entry name" value="4-carb_acid_sugar_kinase_N_sf"/>
</dbReference>
<sequence length="417" mass="42990">MSVELGVIADDLTGACDVAAGVHGLGVEAEVRLGVPDAKARPRGRVVIVALKSRTAPVAEAVRDSVESARVLRAWGAGRLYLKYCSTFDSTDEGNIGPVADALLDVLGEDAASAGTPATPAAARTMHRGHLFVGDRLLSESSLAHHPLTPMRDPDIVRVLARQTPRPVAGIPLETLHTGPAPVARRLAELRAQGVRHVLFDAVEDDDLDVAAAAVAGLDDLLLTGAAGFATALARPLATETPDRAPPPEGAGLILSGSGSERTRAQVAAYRGPAHRIDVPALVSDAAAVVAAAVAFIGRAGDTPLITATAEPEEVERLQARWGRDRTAALVEDALARIAVAAVGEVGVRRVLVAGGETSGAVAAALGVAVLRVRRVAAPGVAWTTATDRAGRALDLCLKSGNFGGTDFFDDAWEERG</sequence>
<evidence type="ECO:0000313" key="17">
    <source>
        <dbReference type="Proteomes" id="UP000325516"/>
    </source>
</evidence>
<dbReference type="Pfam" id="PF07005">
    <property type="entry name" value="SBD_N"/>
    <property type="match status" value="1"/>
</dbReference>
<evidence type="ECO:0000256" key="10">
    <source>
        <dbReference type="ARBA" id="ARBA00039095"/>
    </source>
</evidence>
<dbReference type="GO" id="GO:0005524">
    <property type="term" value="F:ATP binding"/>
    <property type="evidence" value="ECO:0007669"/>
    <property type="project" value="UniProtKB-KW"/>
</dbReference>
<feature type="domain" description="Four-carbon acid sugar kinase nucleotide binding" evidence="15">
    <location>
        <begin position="253"/>
        <end position="409"/>
    </location>
</feature>
<evidence type="ECO:0000256" key="4">
    <source>
        <dbReference type="ARBA" id="ARBA00022777"/>
    </source>
</evidence>
<dbReference type="InterPro" id="IPR010737">
    <property type="entry name" value="4-carb_acid_sugar_kinase_N"/>
</dbReference>
<keyword evidence="3" id="KW-0547">Nucleotide-binding</keyword>
<evidence type="ECO:0000256" key="3">
    <source>
        <dbReference type="ARBA" id="ARBA00022741"/>
    </source>
</evidence>
<comment type="catalytic activity">
    <reaction evidence="8">
        <text>3-dehydro-D-erythronate + ATP = 3-dehydro-4-O-phospho-D-erythronate + ADP + H(+)</text>
        <dbReference type="Rhea" id="RHEA:52556"/>
        <dbReference type="ChEBI" id="CHEBI:15378"/>
        <dbReference type="ChEBI" id="CHEBI:30616"/>
        <dbReference type="ChEBI" id="CHEBI:57958"/>
        <dbReference type="ChEBI" id="CHEBI:136593"/>
        <dbReference type="ChEBI" id="CHEBI:456216"/>
        <dbReference type="EC" id="2.7.1.217"/>
    </reaction>
</comment>
<dbReference type="InterPro" id="IPR050007">
    <property type="entry name" value="OtnK"/>
</dbReference>
<dbReference type="KEGG" id="mlz:F6J85_01440"/>
<dbReference type="Pfam" id="PF17042">
    <property type="entry name" value="NBD_C"/>
    <property type="match status" value="1"/>
</dbReference>
<feature type="domain" description="Four-carbon acid sugar kinase N-terminal" evidence="14">
    <location>
        <begin position="5"/>
        <end position="233"/>
    </location>
</feature>
<comment type="function">
    <text evidence="9">Catalyzes the ATP-dependent phosphorylation of 3-oxo-tetronate to 3-oxo-tetronate 4-phosphate.</text>
</comment>
<evidence type="ECO:0000256" key="13">
    <source>
        <dbReference type="SAM" id="MobiDB-lite"/>
    </source>
</evidence>
<dbReference type="EMBL" id="CP044232">
    <property type="protein sequence ID" value="QEW01893.1"/>
    <property type="molecule type" value="Genomic_DNA"/>
</dbReference>
<dbReference type="Proteomes" id="UP000325516">
    <property type="component" value="Chromosome"/>
</dbReference>
<dbReference type="NCBIfam" id="NF043035">
    <property type="entry name" value="OxoTetrKin"/>
    <property type="match status" value="1"/>
</dbReference>
<dbReference type="SUPFAM" id="SSF142764">
    <property type="entry name" value="YgbK-like"/>
    <property type="match status" value="1"/>
</dbReference>
<dbReference type="RefSeq" id="WP_150923537.1">
    <property type="nucleotide sequence ID" value="NZ_CP044232.1"/>
</dbReference>
<evidence type="ECO:0000256" key="1">
    <source>
        <dbReference type="ARBA" id="ARBA00005715"/>
    </source>
</evidence>
<evidence type="ECO:0000259" key="14">
    <source>
        <dbReference type="Pfam" id="PF07005"/>
    </source>
</evidence>
<evidence type="ECO:0000256" key="5">
    <source>
        <dbReference type="ARBA" id="ARBA00022840"/>
    </source>
</evidence>
<organism evidence="16 17">
    <name type="scientific">Microbacterium lushaniae</name>
    <dbReference type="NCBI Taxonomy" id="2614639"/>
    <lineage>
        <taxon>Bacteria</taxon>
        <taxon>Bacillati</taxon>
        <taxon>Actinomycetota</taxon>
        <taxon>Actinomycetes</taxon>
        <taxon>Micrococcales</taxon>
        <taxon>Microbacteriaceae</taxon>
        <taxon>Microbacterium</taxon>
    </lineage>
</organism>
<dbReference type="InterPro" id="IPR042213">
    <property type="entry name" value="NBD_C_sf"/>
</dbReference>
<evidence type="ECO:0000256" key="11">
    <source>
        <dbReference type="ARBA" id="ARBA00039461"/>
    </source>
</evidence>
<keyword evidence="4 16" id="KW-0418">Kinase</keyword>
<feature type="region of interest" description="Disordered" evidence="13">
    <location>
        <begin position="238"/>
        <end position="259"/>
    </location>
</feature>
<dbReference type="Gene3D" id="3.40.980.20">
    <property type="entry name" value="Four-carbon acid sugar kinase, nucleotide binding domain"/>
    <property type="match status" value="1"/>
</dbReference>
<proteinExistence type="inferred from homology"/>